<dbReference type="EMBL" id="BTFW01000001">
    <property type="protein sequence ID" value="GMM61382.1"/>
    <property type="molecule type" value="Genomic_DNA"/>
</dbReference>
<keyword evidence="3" id="KW-1185">Reference proteome</keyword>
<reference evidence="2 3" key="1">
    <citation type="submission" date="2023-06" db="EMBL/GenBank/DDBJ databases">
        <title>Draft genome sequence of Novosphingobium sp. strain IK01.</title>
        <authorList>
            <person name="Hatamoto M."/>
            <person name="Ikarashi T."/>
            <person name="Yamaguchi T."/>
        </authorList>
    </citation>
    <scope>NUCLEOTIDE SEQUENCE [LARGE SCALE GENOMIC DNA]</scope>
    <source>
        <strain evidence="2 3">IK01</strain>
    </source>
</reference>
<dbReference type="Proteomes" id="UP001187221">
    <property type="component" value="Unassembled WGS sequence"/>
</dbReference>
<evidence type="ECO:0000256" key="1">
    <source>
        <dbReference type="SAM" id="MobiDB-lite"/>
    </source>
</evidence>
<feature type="compositionally biased region" description="Basic and acidic residues" evidence="1">
    <location>
        <begin position="51"/>
        <end position="63"/>
    </location>
</feature>
<proteinExistence type="predicted"/>
<feature type="region of interest" description="Disordered" evidence="1">
    <location>
        <begin position="34"/>
        <end position="63"/>
    </location>
</feature>
<gene>
    <name evidence="2" type="ORF">NUTIK01_21590</name>
</gene>
<evidence type="ECO:0000313" key="3">
    <source>
        <dbReference type="Proteomes" id="UP001187221"/>
    </source>
</evidence>
<accession>A0ABQ6P808</accession>
<comment type="caution">
    <text evidence="2">The sequence shown here is derived from an EMBL/GenBank/DDBJ whole genome shotgun (WGS) entry which is preliminary data.</text>
</comment>
<protein>
    <submittedName>
        <fullName evidence="2">Uncharacterized protein</fullName>
    </submittedName>
</protein>
<organism evidence="2 3">
    <name type="scientific">Novosphingobium pituita</name>
    <dbReference type="NCBI Taxonomy" id="3056842"/>
    <lineage>
        <taxon>Bacteria</taxon>
        <taxon>Pseudomonadati</taxon>
        <taxon>Pseudomonadota</taxon>
        <taxon>Alphaproteobacteria</taxon>
        <taxon>Sphingomonadales</taxon>
        <taxon>Sphingomonadaceae</taxon>
        <taxon>Novosphingobium</taxon>
    </lineage>
</organism>
<name>A0ABQ6P808_9SPHN</name>
<sequence length="92" mass="9736">MAALRAGCETAMASAARLKLPVWLSATKKRNCRIESGMRPAGSGGEAESSGPDRGKAGSGRVGERIGKERLSVADVLFINPIYEMININSFP</sequence>
<evidence type="ECO:0000313" key="2">
    <source>
        <dbReference type="EMBL" id="GMM61382.1"/>
    </source>
</evidence>